<dbReference type="Pfam" id="PF24904">
    <property type="entry name" value="RVE6"/>
    <property type="match status" value="1"/>
</dbReference>
<feature type="compositionally biased region" description="Basic and acidic residues" evidence="2">
    <location>
        <begin position="11"/>
        <end position="28"/>
    </location>
</feature>
<dbReference type="PANTHER" id="PTHR12802">
    <property type="entry name" value="SWI/SNF COMPLEX-RELATED"/>
    <property type="match status" value="1"/>
</dbReference>
<proteinExistence type="predicted"/>
<reference evidence="3 4" key="1">
    <citation type="journal article" date="2022" name="Nat. Plants">
        <title>Genomes of leafy and leafless Platanthera orchids illuminate the evolution of mycoheterotrophy.</title>
        <authorList>
            <person name="Li M.H."/>
            <person name="Liu K.W."/>
            <person name="Li Z."/>
            <person name="Lu H.C."/>
            <person name="Ye Q.L."/>
            <person name="Zhang D."/>
            <person name="Wang J.Y."/>
            <person name="Li Y.F."/>
            <person name="Zhong Z.M."/>
            <person name="Liu X."/>
            <person name="Yu X."/>
            <person name="Liu D.K."/>
            <person name="Tu X.D."/>
            <person name="Liu B."/>
            <person name="Hao Y."/>
            <person name="Liao X.Y."/>
            <person name="Jiang Y.T."/>
            <person name="Sun W.H."/>
            <person name="Chen J."/>
            <person name="Chen Y.Q."/>
            <person name="Ai Y."/>
            <person name="Zhai J.W."/>
            <person name="Wu S.S."/>
            <person name="Zhou Z."/>
            <person name="Hsiao Y.Y."/>
            <person name="Wu W.L."/>
            <person name="Chen Y.Y."/>
            <person name="Lin Y.F."/>
            <person name="Hsu J.L."/>
            <person name="Li C.Y."/>
            <person name="Wang Z.W."/>
            <person name="Zhao X."/>
            <person name="Zhong W.Y."/>
            <person name="Ma X.K."/>
            <person name="Ma L."/>
            <person name="Huang J."/>
            <person name="Chen G.Z."/>
            <person name="Huang M.Z."/>
            <person name="Huang L."/>
            <person name="Peng D.H."/>
            <person name="Luo Y.B."/>
            <person name="Zou S.Q."/>
            <person name="Chen S.P."/>
            <person name="Lan S."/>
            <person name="Tsai W.C."/>
            <person name="Van de Peer Y."/>
            <person name="Liu Z.J."/>
        </authorList>
    </citation>
    <scope>NUCLEOTIDE SEQUENCE [LARGE SCALE GENOMIC DNA]</scope>
    <source>
        <strain evidence="3">Lor288</strain>
    </source>
</reference>
<comment type="caution">
    <text evidence="3">The sequence shown here is derived from an EMBL/GenBank/DDBJ whole genome shotgun (WGS) entry which is preliminary data.</text>
</comment>
<name>A0ABR2MM95_9ASPA</name>
<evidence type="ECO:0000256" key="2">
    <source>
        <dbReference type="SAM" id="MobiDB-lite"/>
    </source>
</evidence>
<evidence type="ECO:0000313" key="4">
    <source>
        <dbReference type="Proteomes" id="UP001412067"/>
    </source>
</evidence>
<evidence type="ECO:0000256" key="1">
    <source>
        <dbReference type="ARBA" id="ARBA00023242"/>
    </source>
</evidence>
<gene>
    <name evidence="3" type="primary">ASG4</name>
    <name evidence="3" type="ORF">KSP40_PGU019772</name>
</gene>
<evidence type="ECO:0000313" key="3">
    <source>
        <dbReference type="EMBL" id="KAK8965260.1"/>
    </source>
</evidence>
<sequence length="327" mass="36131">MSSEDVTSLHLKKEWKSHDAKKVARGEGDLETLNGGVPRPTMASFGEKATGRATCQGFPDLIERMDIKVQKNGTHEHVPPPRPKRKATHPYPQKASKNAHIVSQPTIPFQTSSCLIEPGYTVRSDSSLVLRNSSSSGTRDTWAHGSTQPVIPAHMIKEDIRSAGAIMVNTCCRSSTESPSKTWKNFETADQGHNSPSLRDFAQVYSFIGTVFDPSTSGHLQKLKQMDPIDVETEFIFNRRNLEITNLFASYCRPHDDAAPSRRCASIYSTAEIPVACYSKAAEIPVAYSFSKAACAPSPQRYELRLLPIRLYGFHPGDSQKSLSHTP</sequence>
<feature type="region of interest" description="Disordered" evidence="2">
    <location>
        <begin position="1"/>
        <end position="50"/>
    </location>
</feature>
<organism evidence="3 4">
    <name type="scientific">Platanthera guangdongensis</name>
    <dbReference type="NCBI Taxonomy" id="2320717"/>
    <lineage>
        <taxon>Eukaryota</taxon>
        <taxon>Viridiplantae</taxon>
        <taxon>Streptophyta</taxon>
        <taxon>Embryophyta</taxon>
        <taxon>Tracheophyta</taxon>
        <taxon>Spermatophyta</taxon>
        <taxon>Magnoliopsida</taxon>
        <taxon>Liliopsida</taxon>
        <taxon>Asparagales</taxon>
        <taxon>Orchidaceae</taxon>
        <taxon>Orchidoideae</taxon>
        <taxon>Orchideae</taxon>
        <taxon>Orchidinae</taxon>
        <taxon>Platanthera</taxon>
    </lineage>
</organism>
<accession>A0ABR2MM95</accession>
<keyword evidence="4" id="KW-1185">Reference proteome</keyword>
<protein>
    <submittedName>
        <fullName evidence="3">Transcription factor ASG4</fullName>
    </submittedName>
</protein>
<keyword evidence="1" id="KW-0539">Nucleus</keyword>
<feature type="region of interest" description="Disordered" evidence="2">
    <location>
        <begin position="72"/>
        <end position="98"/>
    </location>
</feature>
<dbReference type="PANTHER" id="PTHR12802:SF103">
    <property type="entry name" value="PROTEIN REVEILLE 6"/>
    <property type="match status" value="1"/>
</dbReference>
<dbReference type="EMBL" id="JBBWWR010000006">
    <property type="protein sequence ID" value="KAK8965260.1"/>
    <property type="molecule type" value="Genomic_DNA"/>
</dbReference>
<dbReference type="Proteomes" id="UP001412067">
    <property type="component" value="Unassembled WGS sequence"/>
</dbReference>